<evidence type="ECO:0000259" key="1">
    <source>
        <dbReference type="Pfam" id="PF13032"/>
    </source>
</evidence>
<dbReference type="InterPro" id="IPR024996">
    <property type="entry name" value="RNaseH_pPIWI_RE"/>
</dbReference>
<accession>A0ABN4WC75</accession>
<dbReference type="Pfam" id="PF13032">
    <property type="entry name" value="RNaseH_pPIWI_RE"/>
    <property type="match status" value="1"/>
</dbReference>
<feature type="domain" description="pPIWI-RE RNaseH" evidence="1">
    <location>
        <begin position="599"/>
        <end position="895"/>
    </location>
</feature>
<dbReference type="Pfam" id="PF13111">
    <property type="entry name" value="pPIWI_RE_X"/>
    <property type="match status" value="1"/>
</dbReference>
<name>A0ABN4WC75_9ACTN</name>
<evidence type="ECO:0000313" key="4">
    <source>
        <dbReference type="EMBL" id="AQA14847.1"/>
    </source>
</evidence>
<feature type="domain" description="Prokaryotic pPIWI-RE MID" evidence="3">
    <location>
        <begin position="486"/>
        <end position="587"/>
    </location>
</feature>
<dbReference type="InterPro" id="IPR040496">
    <property type="entry name" value="MID_pPIWI_RE"/>
</dbReference>
<proteinExistence type="predicted"/>
<evidence type="ECO:0000259" key="2">
    <source>
        <dbReference type="Pfam" id="PF13111"/>
    </source>
</evidence>
<organism evidence="4 5">
    <name type="scientific">Streptomyces autolyticus</name>
    <dbReference type="NCBI Taxonomy" id="75293"/>
    <lineage>
        <taxon>Bacteria</taxon>
        <taxon>Bacillati</taxon>
        <taxon>Actinomycetota</taxon>
        <taxon>Actinomycetes</taxon>
        <taxon>Kitasatosporales</taxon>
        <taxon>Streptomycetaceae</taxon>
        <taxon>Streptomyces</taxon>
    </lineage>
</organism>
<evidence type="ECO:0000313" key="5">
    <source>
        <dbReference type="Proteomes" id="UP000187851"/>
    </source>
</evidence>
<dbReference type="EMBL" id="CP019458">
    <property type="protein sequence ID" value="AQA14847.1"/>
    <property type="molecule type" value="Genomic_DNA"/>
</dbReference>
<protein>
    <recommendedName>
        <fullName evidence="6">DUF3893 domain-containing protein</fullName>
    </recommendedName>
</protein>
<reference evidence="4 5" key="1">
    <citation type="journal article" date="2017" name="J. Biotechnol.">
        <title>The complete genome sequence of Streptomyces autolyticus CGMCC 0516, the producer of geldanamycin, autolytimycin, reblastatin and elaiophylin.</title>
        <authorList>
            <person name="Yin M."/>
            <person name="Jiang M."/>
            <person name="Ren Z."/>
            <person name="Dong Y."/>
            <person name="Lu T."/>
        </authorList>
    </citation>
    <scope>NUCLEOTIDE SEQUENCE [LARGE SCALE GENOMIC DNA]</scope>
    <source>
        <strain evidence="4 5">CGMCC0516</strain>
    </source>
</reference>
<sequence>MYPVIRTTSYEPDPETPWTEQYDVITFAERWRTELTELLNLGSKRRASSQGLPITRLNSLLTAAAPGVIALGRGAAADSDAPWIYAREKVPERVIAPLFNTWVMGLLPGEDLSAEQEDKLAGVLDVINAHPPQWRVERVDLTAGERPDGGTVEPDRRLYGLLPERIAARLAARPLRISGTSLTFRVVSRRDGTEMVSWPPRRYATGNRTWYYSARVGITVQTVPFTERFRVHVSTSIRRWITHTPVPLHPTRGATVLFDVPTPWADADTSRSRLVANTMGYSPRLGRTAWRRHSLVELLPELDIVRSYPKPDNLITGPEEWINGIGDIAAGVIHSTSTGKHGVGAGLMPAERALLNDWVEAGMRPFFRRVPDLTRATRLPRPALLPALPARDQEKAAVARREHVAARRTALAKVLDSQPLRIDILWHNPETRDQLLEDLRTELGVPAVPGDGLVRAQLWEIGPLRIDVRLHEFGPLTAALEVERKKDVPRPESLATATQLRMAAVSDFLGPRPPGRALALVEIAGEGRFEDSDTDPKFALRLGCAQAGRLSQFIVAPEDSEGSLPHRSNSAVLDGLRHLGAITFPDHRLSDDVPDDLQYVALWVVRRNAAGPTRRAARRLVAVRLRPRDAVHPITCWNDERRTWVPYAQHLLDSAFHVELAGTDAEVPIDDATANRVPGNDRQRAEVERRIRALLFTIRDTPTLLIANSGNMRDSWYALRNGGLRKDMIRFGTGPEQRLATYGTGLRFVLVRDANSRDEVPQWYAPSEGDSTPGLSQGLWAPPDADADHRVFVSTAGMSKSGSGLTRGLMKLVPDADWPTAPSKTAWNPRYLELTVLGCLSTRTLAAVGAKEHVPDRPVTWAALTHQLRFPNGYEQLTRPLPMHLAKLVEEYVLPLEPHEAD</sequence>
<dbReference type="Proteomes" id="UP000187851">
    <property type="component" value="Chromosome"/>
</dbReference>
<keyword evidence="5" id="KW-1185">Reference proteome</keyword>
<dbReference type="RefSeq" id="WP_079259489.1">
    <property type="nucleotide sequence ID" value="NZ_CP019458.1"/>
</dbReference>
<evidence type="ECO:0000259" key="3">
    <source>
        <dbReference type="Pfam" id="PF18157"/>
    </source>
</evidence>
<dbReference type="InterPro" id="IPR025085">
    <property type="entry name" value="pPIWI_RE_X"/>
</dbReference>
<evidence type="ECO:0008006" key="6">
    <source>
        <dbReference type="Google" id="ProtNLM"/>
    </source>
</evidence>
<gene>
    <name evidence="4" type="ORF">BV401_34980</name>
</gene>
<dbReference type="Pfam" id="PF18157">
    <property type="entry name" value="MID_pPIWI_RE"/>
    <property type="match status" value="1"/>
</dbReference>
<feature type="domain" description="pPIWI-RE module N-terminal" evidence="2">
    <location>
        <begin position="9"/>
        <end position="415"/>
    </location>
</feature>